<keyword evidence="2" id="KW-0808">Transferase</keyword>
<dbReference type="Proteomes" id="UP000243376">
    <property type="component" value="Unassembled WGS sequence"/>
</dbReference>
<proteinExistence type="predicted"/>
<evidence type="ECO:0000259" key="1">
    <source>
        <dbReference type="Pfam" id="PF04101"/>
    </source>
</evidence>
<sequence length="111" mass="11543">AADVAVCRSGASTLAELPAVGLPAVLVPYPYVHQDENADYLVQRGAAMKVADHAMLGDGDPANGPLAQAIHTLLSDAVMRKQMAARSRVLARPDAAQRLADALIDLARSSA</sequence>
<organism evidence="2 3">
    <name type="scientific">Chloroflexus aggregans</name>
    <dbReference type="NCBI Taxonomy" id="152260"/>
    <lineage>
        <taxon>Bacteria</taxon>
        <taxon>Bacillati</taxon>
        <taxon>Chloroflexota</taxon>
        <taxon>Chloroflexia</taxon>
        <taxon>Chloroflexales</taxon>
        <taxon>Chloroflexineae</taxon>
        <taxon>Chloroflexaceae</taxon>
        <taxon>Chloroflexus</taxon>
    </lineage>
</organism>
<dbReference type="PANTHER" id="PTHR21015">
    <property type="entry name" value="UDP-N-ACETYLGLUCOSAMINE--N-ACETYLMURAMYL-(PENTAPEPTIDE) PYROPHOSPHORYL-UNDECAPRENOL N-ACETYLGLUCOSAMINE TRANSFERASE 1"/>
    <property type="match status" value="1"/>
</dbReference>
<dbReference type="Pfam" id="PF04101">
    <property type="entry name" value="Glyco_tran_28_C"/>
    <property type="match status" value="1"/>
</dbReference>
<dbReference type="PANTHER" id="PTHR21015:SF22">
    <property type="entry name" value="GLYCOSYLTRANSFERASE"/>
    <property type="match status" value="1"/>
</dbReference>
<dbReference type="Gene3D" id="3.40.50.2000">
    <property type="entry name" value="Glycogen Phosphorylase B"/>
    <property type="match status" value="1"/>
</dbReference>
<dbReference type="InterPro" id="IPR007235">
    <property type="entry name" value="Glyco_trans_28_C"/>
</dbReference>
<reference evidence="2 3" key="1">
    <citation type="submission" date="2018-01" db="EMBL/GenBank/DDBJ databases">
        <title>Metagenomic assembled genomes from two thermal pools in the Uzon Caldera, Kamchatka, Russia.</title>
        <authorList>
            <person name="Wilkins L."/>
            <person name="Ettinger C."/>
        </authorList>
    </citation>
    <scope>NUCLEOTIDE SEQUENCE [LARGE SCALE GENOMIC DNA]</scope>
    <source>
        <strain evidence="2">ZAV-02</strain>
    </source>
</reference>
<evidence type="ECO:0000313" key="2">
    <source>
        <dbReference type="EMBL" id="PMP76378.1"/>
    </source>
</evidence>
<name>A0A2J6WYG2_9CHLR</name>
<dbReference type="EMBL" id="PNIQ01000866">
    <property type="protein sequence ID" value="PMP76378.1"/>
    <property type="molecule type" value="Genomic_DNA"/>
</dbReference>
<dbReference type="AlphaFoldDB" id="A0A2J6WYG2"/>
<gene>
    <name evidence="2" type="ORF">C0184_12935</name>
</gene>
<dbReference type="SUPFAM" id="SSF53756">
    <property type="entry name" value="UDP-Glycosyltransferase/glycogen phosphorylase"/>
    <property type="match status" value="1"/>
</dbReference>
<evidence type="ECO:0000313" key="3">
    <source>
        <dbReference type="Proteomes" id="UP000243376"/>
    </source>
</evidence>
<feature type="domain" description="Glycosyl transferase family 28 C-terminal" evidence="1">
    <location>
        <begin position="1"/>
        <end position="99"/>
    </location>
</feature>
<comment type="caution">
    <text evidence="2">The sequence shown here is derived from an EMBL/GenBank/DDBJ whole genome shotgun (WGS) entry which is preliminary data.</text>
</comment>
<dbReference type="GO" id="GO:0016758">
    <property type="term" value="F:hexosyltransferase activity"/>
    <property type="evidence" value="ECO:0007669"/>
    <property type="project" value="InterPro"/>
</dbReference>
<feature type="non-terminal residue" evidence="2">
    <location>
        <position position="1"/>
    </location>
</feature>
<accession>A0A2J6WYG2</accession>
<protein>
    <submittedName>
        <fullName evidence="2">UDP-N-acetylglucosamine--N-acetylmuramyl-(Pentapeptide) pyrophosphoryl-undecaprenol N-acetylglucosamine transferase</fullName>
    </submittedName>
</protein>